<evidence type="ECO:0000313" key="1">
    <source>
        <dbReference type="EMBL" id="MFD2065649.1"/>
    </source>
</evidence>
<name>A0ABW4WSB0_9BACT</name>
<comment type="caution">
    <text evidence="1">The sequence shown here is derived from an EMBL/GenBank/DDBJ whole genome shotgun (WGS) entry which is preliminary data.</text>
</comment>
<proteinExistence type="predicted"/>
<evidence type="ECO:0008006" key="3">
    <source>
        <dbReference type="Google" id="ProtNLM"/>
    </source>
</evidence>
<dbReference type="Proteomes" id="UP001597369">
    <property type="component" value="Unassembled WGS sequence"/>
</dbReference>
<dbReference type="RefSeq" id="WP_229961971.1">
    <property type="nucleotide sequence ID" value="NZ_JAJJWI010000017.1"/>
</dbReference>
<sequence length="136" mass="15643">MAFSTFSGCESSDEEILHLISINTIEGKWKITDVKFEVYQDGQKKFGYEEQLDDTISFYGGRASIEGDSHDYSYSIETKADGKEYITLVKNGKASVFELAELTFEDMRWERDEMTTDFNGLPQREVESSVFKKIED</sequence>
<dbReference type="EMBL" id="JBHUHV010000004">
    <property type="protein sequence ID" value="MFD2065649.1"/>
    <property type="molecule type" value="Genomic_DNA"/>
</dbReference>
<evidence type="ECO:0000313" key="2">
    <source>
        <dbReference type="Proteomes" id="UP001597369"/>
    </source>
</evidence>
<organism evidence="1 2">
    <name type="scientific">Pontibacter silvestris</name>
    <dbReference type="NCBI Taxonomy" id="2305183"/>
    <lineage>
        <taxon>Bacteria</taxon>
        <taxon>Pseudomonadati</taxon>
        <taxon>Bacteroidota</taxon>
        <taxon>Cytophagia</taxon>
        <taxon>Cytophagales</taxon>
        <taxon>Hymenobacteraceae</taxon>
        <taxon>Pontibacter</taxon>
    </lineage>
</organism>
<keyword evidence="2" id="KW-1185">Reference proteome</keyword>
<gene>
    <name evidence="1" type="ORF">ACFSKU_02035</name>
</gene>
<dbReference type="Gene3D" id="2.40.128.370">
    <property type="match status" value="1"/>
</dbReference>
<reference evidence="2" key="1">
    <citation type="journal article" date="2019" name="Int. J. Syst. Evol. Microbiol.">
        <title>The Global Catalogue of Microorganisms (GCM) 10K type strain sequencing project: providing services to taxonomists for standard genome sequencing and annotation.</title>
        <authorList>
            <consortium name="The Broad Institute Genomics Platform"/>
            <consortium name="The Broad Institute Genome Sequencing Center for Infectious Disease"/>
            <person name="Wu L."/>
            <person name="Ma J."/>
        </authorList>
    </citation>
    <scope>NUCLEOTIDE SEQUENCE [LARGE SCALE GENOMIC DNA]</scope>
    <source>
        <strain evidence="2">JCM 16545</strain>
    </source>
</reference>
<accession>A0ABW4WSB0</accession>
<protein>
    <recommendedName>
        <fullName evidence="3">Lipocalin-like domain-containing protein</fullName>
    </recommendedName>
</protein>